<feature type="transmembrane region" description="Helical" evidence="20">
    <location>
        <begin position="12"/>
        <end position="34"/>
    </location>
</feature>
<dbReference type="CDD" id="cd03470">
    <property type="entry name" value="Rieske_cytochrome_bc1"/>
    <property type="match status" value="1"/>
</dbReference>
<dbReference type="PRINTS" id="PR00162">
    <property type="entry name" value="RIESKE"/>
</dbReference>
<evidence type="ECO:0000256" key="9">
    <source>
        <dbReference type="ARBA" id="ARBA00022692"/>
    </source>
</evidence>
<dbReference type="InterPro" id="IPR005805">
    <property type="entry name" value="Rieske_Fe-S_prot_C"/>
</dbReference>
<comment type="subcellular location">
    <subcellularLocation>
        <location evidence="2">Cell membrane</location>
        <topology evidence="2">Single-pass membrane protein</topology>
    </subcellularLocation>
</comment>
<evidence type="ECO:0000256" key="14">
    <source>
        <dbReference type="ARBA" id="ARBA00022989"/>
    </source>
</evidence>
<evidence type="ECO:0000256" key="21">
    <source>
        <dbReference type="RuleBase" id="RU004497"/>
    </source>
</evidence>
<dbReference type="EMBL" id="MCBT01000013">
    <property type="protein sequence ID" value="OEG74963.1"/>
    <property type="molecule type" value="Genomic_DNA"/>
</dbReference>
<comment type="cofactor">
    <cofactor evidence="20">
        <name>[2Fe-2S] cluster</name>
        <dbReference type="ChEBI" id="CHEBI:190135"/>
    </cofactor>
    <text evidence="20">Binds 1 [2Fe-2S] cluster per subunit.</text>
</comment>
<evidence type="ECO:0000256" key="15">
    <source>
        <dbReference type="ARBA" id="ARBA00023004"/>
    </source>
</evidence>
<dbReference type="Gene3D" id="2.102.10.10">
    <property type="entry name" value="Rieske [2Fe-2S] iron-sulphur domain"/>
    <property type="match status" value="1"/>
</dbReference>
<keyword evidence="12" id="KW-1278">Translocase</keyword>
<accession>A0A1E5IYP0</accession>
<evidence type="ECO:0000256" key="11">
    <source>
        <dbReference type="ARBA" id="ARBA00022723"/>
    </source>
</evidence>
<dbReference type="PROSITE" id="PS51318">
    <property type="entry name" value="TAT"/>
    <property type="match status" value="1"/>
</dbReference>
<comment type="caution">
    <text evidence="24">The sequence shown here is derived from an EMBL/GenBank/DDBJ whole genome shotgun (WGS) entry which is preliminary data.</text>
</comment>
<evidence type="ECO:0000256" key="18">
    <source>
        <dbReference type="ARBA" id="ARBA00023157"/>
    </source>
</evidence>
<keyword evidence="26" id="KW-1185">Reference proteome</keyword>
<dbReference type="STRING" id="23.BEL05_12375"/>
<dbReference type="SUPFAM" id="SSF50022">
    <property type="entry name" value="ISP domain"/>
    <property type="match status" value="1"/>
</dbReference>
<dbReference type="InterPro" id="IPR019470">
    <property type="entry name" value="Ubiq_cytC_Rdtase_Fe-S_su_TAT"/>
</dbReference>
<name>A0A1E5IYP0_SHECO</name>
<evidence type="ECO:0000256" key="5">
    <source>
        <dbReference type="ARBA" id="ARBA00012951"/>
    </source>
</evidence>
<evidence type="ECO:0000256" key="3">
    <source>
        <dbReference type="ARBA" id="ARBA00010651"/>
    </source>
</evidence>
<organism evidence="24 25">
    <name type="scientific">Shewanella colwelliana</name>
    <name type="common">Alteromonas colwelliana</name>
    <dbReference type="NCBI Taxonomy" id="23"/>
    <lineage>
        <taxon>Bacteria</taxon>
        <taxon>Pseudomonadati</taxon>
        <taxon>Pseudomonadota</taxon>
        <taxon>Gammaproteobacteria</taxon>
        <taxon>Alteromonadales</taxon>
        <taxon>Shewanellaceae</taxon>
        <taxon>Shewanella</taxon>
    </lineage>
</organism>
<keyword evidence="14 20" id="KW-1133">Transmembrane helix</keyword>
<dbReference type="EMBL" id="BPEU01000004">
    <property type="protein sequence ID" value="GIU36838.1"/>
    <property type="molecule type" value="Genomic_DNA"/>
</dbReference>
<sequence length="196" mass="20831">MSNAPVDTGRRRFLTAATAVVGGAGAVAVAVPFIKSWNPSAKAKAAGAPVEVNISKVEPGQLIRVEWRGKPVWVVRRTEEILDGLAKHDNQLRDPASVEEQQPAYAQNAVRSINPEFFIAVGLCTHLGCSPTYLPDTFGEQVEGVASGFFCPCHGSKFDMAGRVFQGVPAPLNLVVPPHQYIDDGNVIIGVDQGAA</sequence>
<comment type="similarity">
    <text evidence="3">Belongs to the Rieske iron-sulfur protein family.</text>
</comment>
<dbReference type="Pfam" id="PF10399">
    <property type="entry name" value="UCR_Fe-S_N"/>
    <property type="match status" value="1"/>
</dbReference>
<keyword evidence="10" id="KW-0001">2Fe-2S</keyword>
<comment type="catalytic activity">
    <reaction evidence="19 20">
        <text>a quinol + 2 Fe(III)-[cytochrome c](out) = a quinone + 2 Fe(II)-[cytochrome c](out) + 2 H(+)(out)</text>
        <dbReference type="Rhea" id="RHEA:11484"/>
        <dbReference type="Rhea" id="RHEA-COMP:10350"/>
        <dbReference type="Rhea" id="RHEA-COMP:14399"/>
        <dbReference type="ChEBI" id="CHEBI:15378"/>
        <dbReference type="ChEBI" id="CHEBI:24646"/>
        <dbReference type="ChEBI" id="CHEBI:29033"/>
        <dbReference type="ChEBI" id="CHEBI:29034"/>
        <dbReference type="ChEBI" id="CHEBI:132124"/>
        <dbReference type="EC" id="7.1.1.8"/>
    </reaction>
</comment>
<evidence type="ECO:0000256" key="19">
    <source>
        <dbReference type="ARBA" id="ARBA00029351"/>
    </source>
</evidence>
<evidence type="ECO:0000256" key="1">
    <source>
        <dbReference type="ARBA" id="ARBA00002444"/>
    </source>
</evidence>
<protein>
    <recommendedName>
        <fullName evidence="6 20">Ubiquinol-cytochrome c reductase iron-sulfur subunit</fullName>
        <ecNumber evidence="5 20">7.1.1.8</ecNumber>
    </recommendedName>
</protein>
<comment type="function">
    <text evidence="1">Component of the ubiquinol-cytochrome c reductase complex (complex III or cytochrome b-c1 complex), which is a respiratory chain that generates an electrochemical potential coupled to ATP synthesis.</text>
</comment>
<evidence type="ECO:0000256" key="16">
    <source>
        <dbReference type="ARBA" id="ARBA00023014"/>
    </source>
</evidence>
<evidence type="ECO:0000256" key="6">
    <source>
        <dbReference type="ARBA" id="ARBA00019816"/>
    </source>
</evidence>
<evidence type="ECO:0000313" key="23">
    <source>
        <dbReference type="EMBL" id="GIU36838.1"/>
    </source>
</evidence>
<dbReference type="OrthoDB" id="9767869at2"/>
<evidence type="ECO:0000313" key="24">
    <source>
        <dbReference type="EMBL" id="OEG74963.1"/>
    </source>
</evidence>
<dbReference type="PROSITE" id="PS51296">
    <property type="entry name" value="RIESKE"/>
    <property type="match status" value="1"/>
</dbReference>
<evidence type="ECO:0000256" key="12">
    <source>
        <dbReference type="ARBA" id="ARBA00022967"/>
    </source>
</evidence>
<dbReference type="RefSeq" id="WP_028764391.1">
    <property type="nucleotide sequence ID" value="NZ_BPEU01000004.1"/>
</dbReference>
<gene>
    <name evidence="23" type="primary">petA</name>
    <name evidence="24" type="ORF">BEL05_12375</name>
    <name evidence="23" type="ORF">TUM3794_06570</name>
</gene>
<keyword evidence="17 20" id="KW-0472">Membrane</keyword>
<dbReference type="GO" id="GO:0008121">
    <property type="term" value="F:quinol-cytochrome-c reductase activity"/>
    <property type="evidence" value="ECO:0007669"/>
    <property type="project" value="UniProtKB-EC"/>
</dbReference>
<evidence type="ECO:0000256" key="20">
    <source>
        <dbReference type="RuleBase" id="RU004494"/>
    </source>
</evidence>
<dbReference type="InterPro" id="IPR006311">
    <property type="entry name" value="TAT_signal"/>
</dbReference>
<dbReference type="PANTHER" id="PTHR10134">
    <property type="entry name" value="CYTOCHROME B-C1 COMPLEX SUBUNIT RIESKE, MITOCHONDRIAL"/>
    <property type="match status" value="1"/>
</dbReference>
<dbReference type="AlphaFoldDB" id="A0A1E5IYP0"/>
<dbReference type="Proteomes" id="UP000095230">
    <property type="component" value="Unassembled WGS sequence"/>
</dbReference>
<keyword evidence="18" id="KW-1015">Disulfide bond</keyword>
<keyword evidence="8" id="KW-1003">Cell membrane</keyword>
<evidence type="ECO:0000256" key="13">
    <source>
        <dbReference type="ARBA" id="ARBA00022982"/>
    </source>
</evidence>
<dbReference type="InterPro" id="IPR036922">
    <property type="entry name" value="Rieske_2Fe-2S_sf"/>
</dbReference>
<evidence type="ECO:0000256" key="2">
    <source>
        <dbReference type="ARBA" id="ARBA00004162"/>
    </source>
</evidence>
<reference evidence="23 26" key="2">
    <citation type="submission" date="2021-05" db="EMBL/GenBank/DDBJ databases">
        <title>Molecular characterization for Shewanella algae harboring chromosomal blaOXA-55-like strains isolated from clinical and environment sample.</title>
        <authorList>
            <person name="Ohama Y."/>
            <person name="Aoki K."/>
            <person name="Harada S."/>
            <person name="Moriya K."/>
            <person name="Ishii Y."/>
            <person name="Tateda K."/>
        </authorList>
    </citation>
    <scope>NUCLEOTIDE SEQUENCE [LARGE SCALE GENOMIC DNA]</scope>
    <source>
        <strain evidence="23 26">MBTL60-118</strain>
    </source>
</reference>
<evidence type="ECO:0000256" key="4">
    <source>
        <dbReference type="ARBA" id="ARBA00011649"/>
    </source>
</evidence>
<dbReference type="Proteomes" id="UP000773469">
    <property type="component" value="Unassembled WGS sequence"/>
</dbReference>
<dbReference type="GO" id="GO:0051537">
    <property type="term" value="F:2 iron, 2 sulfur cluster binding"/>
    <property type="evidence" value="ECO:0007669"/>
    <property type="project" value="UniProtKB-KW"/>
</dbReference>
<dbReference type="NCBIfam" id="TIGR01416">
    <property type="entry name" value="Rieske_proteo"/>
    <property type="match status" value="1"/>
</dbReference>
<dbReference type="EC" id="7.1.1.8" evidence="5 20"/>
<evidence type="ECO:0000313" key="25">
    <source>
        <dbReference type="Proteomes" id="UP000095230"/>
    </source>
</evidence>
<dbReference type="InterPro" id="IPR006317">
    <property type="entry name" value="Ubiquinol_cyt_c_Rdtase_Fe-S-su"/>
</dbReference>
<reference evidence="24 25" key="1">
    <citation type="submission" date="2016-07" db="EMBL/GenBank/DDBJ databases">
        <title>Whole-genome of two Shewanella species isolated from a digestive organ of sea cucumber Apostichopus japonicus Selenka 1867.</title>
        <authorList>
            <person name="Hong H.-H."/>
            <person name="Choi H."/>
            <person name="Cheon S."/>
            <person name="Oh J.-S."/>
            <person name="Lee H.-G."/>
            <person name="Park C."/>
        </authorList>
    </citation>
    <scope>NUCLEOTIDE SEQUENCE [LARGE SCALE GENOMIC DNA]</scope>
    <source>
        <strain evidence="24 25">CSB03KR</strain>
    </source>
</reference>
<dbReference type="Gene3D" id="1.20.5.510">
    <property type="entry name" value="Single helix bin"/>
    <property type="match status" value="1"/>
</dbReference>
<keyword evidence="15" id="KW-0408">Iron</keyword>
<dbReference type="GO" id="GO:0005886">
    <property type="term" value="C:plasma membrane"/>
    <property type="evidence" value="ECO:0007669"/>
    <property type="project" value="UniProtKB-SubCell"/>
</dbReference>
<evidence type="ECO:0000256" key="10">
    <source>
        <dbReference type="ARBA" id="ARBA00022714"/>
    </source>
</evidence>
<evidence type="ECO:0000259" key="22">
    <source>
        <dbReference type="PROSITE" id="PS51296"/>
    </source>
</evidence>
<evidence type="ECO:0000313" key="26">
    <source>
        <dbReference type="Proteomes" id="UP000773469"/>
    </source>
</evidence>
<dbReference type="Pfam" id="PF00355">
    <property type="entry name" value="Rieske"/>
    <property type="match status" value="1"/>
</dbReference>
<keyword evidence="13 20" id="KW-0249">Electron transport</keyword>
<dbReference type="FunFam" id="1.20.5.510:FF:000003">
    <property type="entry name" value="Ubiquinol-cytochrome c reductase iron-sulfur subunit"/>
    <property type="match status" value="1"/>
</dbReference>
<keyword evidence="16" id="KW-0411">Iron-sulfur</keyword>
<keyword evidence="7 20" id="KW-0813">Transport</keyword>
<proteinExistence type="inferred from homology"/>
<comment type="miscellaneous">
    <text evidence="20">The Rieske protein is a high potential 2Fe-2S protein.</text>
</comment>
<evidence type="ECO:0000256" key="8">
    <source>
        <dbReference type="ARBA" id="ARBA00022475"/>
    </source>
</evidence>
<feature type="domain" description="Rieske" evidence="22">
    <location>
        <begin position="84"/>
        <end position="188"/>
    </location>
</feature>
<dbReference type="GO" id="GO:0046872">
    <property type="term" value="F:metal ion binding"/>
    <property type="evidence" value="ECO:0007669"/>
    <property type="project" value="UniProtKB-KW"/>
</dbReference>
<keyword evidence="9 20" id="KW-0812">Transmembrane</keyword>
<dbReference type="InterPro" id="IPR017941">
    <property type="entry name" value="Rieske_2Fe-2S"/>
</dbReference>
<comment type="subunit">
    <text evidence="4 21">The main subunits of complex b-c1 are: cytochrome b, cytochrome c1 and the Rieske protein.</text>
</comment>
<keyword evidence="11" id="KW-0479">Metal-binding</keyword>
<evidence type="ECO:0000256" key="7">
    <source>
        <dbReference type="ARBA" id="ARBA00022448"/>
    </source>
</evidence>
<evidence type="ECO:0000256" key="17">
    <source>
        <dbReference type="ARBA" id="ARBA00023136"/>
    </source>
</evidence>
<dbReference type="InterPro" id="IPR014349">
    <property type="entry name" value="Rieske_Fe-S_prot"/>
</dbReference>